<dbReference type="EMBL" id="CP063845">
    <property type="protein sequence ID" value="UFP93958.1"/>
    <property type="molecule type" value="Genomic_DNA"/>
</dbReference>
<reference evidence="3 4" key="1">
    <citation type="journal article" date="2021" name="Genome Biol. Evol.">
        <title>Complete Genome Sequencing of a Novel Gloeobacter Species from a Waterfall Cave in Mexico.</title>
        <authorList>
            <person name="Saw J.H."/>
            <person name="Cardona T."/>
            <person name="Montejano G."/>
        </authorList>
    </citation>
    <scope>NUCLEOTIDE SEQUENCE [LARGE SCALE GENOMIC DNA]</scope>
    <source>
        <strain evidence="3">MG652769</strain>
    </source>
</reference>
<dbReference type="GO" id="GO:0016787">
    <property type="term" value="F:hydrolase activity"/>
    <property type="evidence" value="ECO:0007669"/>
    <property type="project" value="UniProtKB-KW"/>
</dbReference>
<evidence type="ECO:0000259" key="2">
    <source>
        <dbReference type="Pfam" id="PF00561"/>
    </source>
</evidence>
<dbReference type="InterPro" id="IPR000639">
    <property type="entry name" value="Epox_hydrolase-like"/>
</dbReference>
<dbReference type="Pfam" id="PF00561">
    <property type="entry name" value="Abhydrolase_1"/>
    <property type="match status" value="1"/>
</dbReference>
<proteinExistence type="predicted"/>
<keyword evidence="4" id="KW-1185">Reference proteome</keyword>
<feature type="domain" description="AB hydrolase-1" evidence="2">
    <location>
        <begin position="24"/>
        <end position="270"/>
    </location>
</feature>
<dbReference type="PRINTS" id="PR00412">
    <property type="entry name" value="EPOXHYDRLASE"/>
</dbReference>
<dbReference type="PANTHER" id="PTHR43329">
    <property type="entry name" value="EPOXIDE HYDROLASE"/>
    <property type="match status" value="1"/>
</dbReference>
<gene>
    <name evidence="3" type="ORF">ISF26_19665</name>
</gene>
<dbReference type="SUPFAM" id="SSF53474">
    <property type="entry name" value="alpha/beta-Hydrolases"/>
    <property type="match status" value="1"/>
</dbReference>
<keyword evidence="1 3" id="KW-0378">Hydrolase</keyword>
<evidence type="ECO:0000313" key="3">
    <source>
        <dbReference type="EMBL" id="UFP93958.1"/>
    </source>
</evidence>
<sequence length="291" mass="33475">MHHAFIEANGIRFHYAQQGMRDAPLVLLLHGFPDFWYSWRHQIPALGEHFRVVALDLRGYHLTDKPADGYDLLSLSDDVRELILALGARAAIVVGHDWGGTIAWVFAHRYPAMCTNLVILNAPHPLRFAEELRSNPQQLFKSWYILFFQMPWLPERLIELNDYDFIEAAFRHAEVRPGSFSDAEIRRYKQAAAMPGAMTCALQYYRSALSSPPPPETYNRPVACPTLLLWGERDFALETRLTRNLERFVSGPLQVERLPDCSHWVHQEDPTGVNQRLVPFLTQPGRQAIFD</sequence>
<name>A0ABY3PJZ8_9CYAN</name>
<protein>
    <submittedName>
        <fullName evidence="3">Alpha/beta hydrolase</fullName>
    </submittedName>
</protein>
<dbReference type="RefSeq" id="WP_230841015.1">
    <property type="nucleotide sequence ID" value="NZ_CP063845.1"/>
</dbReference>
<dbReference type="PRINTS" id="PR00111">
    <property type="entry name" value="ABHYDROLASE"/>
</dbReference>
<dbReference type="InterPro" id="IPR029058">
    <property type="entry name" value="AB_hydrolase_fold"/>
</dbReference>
<dbReference type="Proteomes" id="UP001054846">
    <property type="component" value="Chromosome"/>
</dbReference>
<dbReference type="InterPro" id="IPR000073">
    <property type="entry name" value="AB_hydrolase_1"/>
</dbReference>
<evidence type="ECO:0000313" key="4">
    <source>
        <dbReference type="Proteomes" id="UP001054846"/>
    </source>
</evidence>
<dbReference type="Gene3D" id="3.40.50.1820">
    <property type="entry name" value="alpha/beta hydrolase"/>
    <property type="match status" value="1"/>
</dbReference>
<evidence type="ECO:0000256" key="1">
    <source>
        <dbReference type="ARBA" id="ARBA00022801"/>
    </source>
</evidence>
<organism evidence="3 4">
    <name type="scientific">Gloeobacter morelensis MG652769</name>
    <dbReference type="NCBI Taxonomy" id="2781736"/>
    <lineage>
        <taxon>Bacteria</taxon>
        <taxon>Bacillati</taxon>
        <taxon>Cyanobacteriota</taxon>
        <taxon>Cyanophyceae</taxon>
        <taxon>Gloeobacterales</taxon>
        <taxon>Gloeobacteraceae</taxon>
        <taxon>Gloeobacter</taxon>
        <taxon>Gloeobacter morelensis</taxon>
    </lineage>
</organism>
<accession>A0ABY3PJZ8</accession>